<proteinExistence type="predicted"/>
<dbReference type="SUPFAM" id="SSF141130">
    <property type="entry name" value="Acetamidase/Formamidase-like"/>
    <property type="match status" value="1"/>
</dbReference>
<sequence precursor="true">MRLHHTFALLFAATLAAQTAPVIPDHYYRTFSHTNPVFQKIKSGDVVNTRTLDSGGQNERNEQVSPGSNPLTGPFFVEGAEAGDALVVKLRKVRLNRNWGYSAYRLGLFSLTPDYVEGLYPNHYKADVARKGRDNILPWDIDITHGIVRLREPVSARVKLEFPVRPMLGCIGVAAPGDFAPTSAPSGNYGGNLDYNEIGEGATVILPIYHPGGLLFLGDGHALMADGEPTGTGVETSMDVEFSVEVRKAAQVTAPRVETADHIIAIGSQPEFASSLDRALQMATTDMVRWLVADYHLEPWAAHQLIGAAGKYEVVTVAGSMALKIPKKYLPR</sequence>
<dbReference type="KEGG" id="sus:Acid_1508"/>
<dbReference type="eggNOG" id="COG2421">
    <property type="taxonomic scope" value="Bacteria"/>
</dbReference>
<dbReference type="EMBL" id="CP000473">
    <property type="protein sequence ID" value="ABJ82500.1"/>
    <property type="molecule type" value="Genomic_DNA"/>
</dbReference>
<dbReference type="Gene3D" id="3.10.28.20">
    <property type="entry name" value="Acetamidase/Formamidase-like domains"/>
    <property type="match status" value="1"/>
</dbReference>
<keyword evidence="2" id="KW-0732">Signal</keyword>
<evidence type="ECO:0000256" key="2">
    <source>
        <dbReference type="SAM" id="SignalP"/>
    </source>
</evidence>
<reference evidence="3" key="1">
    <citation type="submission" date="2006-10" db="EMBL/GenBank/DDBJ databases">
        <title>Complete sequence of Solibacter usitatus Ellin6076.</title>
        <authorList>
            <consortium name="US DOE Joint Genome Institute"/>
            <person name="Copeland A."/>
            <person name="Lucas S."/>
            <person name="Lapidus A."/>
            <person name="Barry K."/>
            <person name="Detter J.C."/>
            <person name="Glavina del Rio T."/>
            <person name="Hammon N."/>
            <person name="Israni S."/>
            <person name="Dalin E."/>
            <person name="Tice H."/>
            <person name="Pitluck S."/>
            <person name="Thompson L.S."/>
            <person name="Brettin T."/>
            <person name="Bruce D."/>
            <person name="Han C."/>
            <person name="Tapia R."/>
            <person name="Gilna P."/>
            <person name="Schmutz J."/>
            <person name="Larimer F."/>
            <person name="Land M."/>
            <person name="Hauser L."/>
            <person name="Kyrpides N."/>
            <person name="Mikhailova N."/>
            <person name="Janssen P.H."/>
            <person name="Kuske C.R."/>
            <person name="Richardson P."/>
        </authorList>
    </citation>
    <scope>NUCLEOTIDE SEQUENCE</scope>
    <source>
        <strain evidence="3">Ellin6076</strain>
    </source>
</reference>
<feature type="chain" id="PRO_5004163234" evidence="2">
    <location>
        <begin position="20"/>
        <end position="332"/>
    </location>
</feature>
<feature type="region of interest" description="Disordered" evidence="1">
    <location>
        <begin position="51"/>
        <end position="70"/>
    </location>
</feature>
<dbReference type="PANTHER" id="PTHR31891">
    <property type="entry name" value="FORMAMIDASE C869.04-RELATED"/>
    <property type="match status" value="1"/>
</dbReference>
<dbReference type="HOGENOM" id="CLU_032013_1_1_0"/>
<organism evidence="3">
    <name type="scientific">Solibacter usitatus (strain Ellin6076)</name>
    <dbReference type="NCBI Taxonomy" id="234267"/>
    <lineage>
        <taxon>Bacteria</taxon>
        <taxon>Pseudomonadati</taxon>
        <taxon>Acidobacteriota</taxon>
        <taxon>Terriglobia</taxon>
        <taxon>Bryobacterales</taxon>
        <taxon>Solibacteraceae</taxon>
        <taxon>Candidatus Solibacter</taxon>
    </lineage>
</organism>
<dbReference type="OrthoDB" id="9811740at2"/>
<dbReference type="PANTHER" id="PTHR31891:SF1">
    <property type="entry name" value="FORMAMIDASE C869.04-RELATED"/>
    <property type="match status" value="1"/>
</dbReference>
<gene>
    <name evidence="3" type="ordered locus">Acid_1508</name>
</gene>
<dbReference type="GO" id="GO:0016811">
    <property type="term" value="F:hydrolase activity, acting on carbon-nitrogen (but not peptide) bonds, in linear amides"/>
    <property type="evidence" value="ECO:0007669"/>
    <property type="project" value="InterPro"/>
</dbReference>
<feature type="signal peptide" evidence="2">
    <location>
        <begin position="1"/>
        <end position="19"/>
    </location>
</feature>
<dbReference type="InterPro" id="IPR004304">
    <property type="entry name" value="FmdA_AmdA"/>
</dbReference>
<evidence type="ECO:0000313" key="3">
    <source>
        <dbReference type="EMBL" id="ABJ82500.1"/>
    </source>
</evidence>
<accession>Q028Q2</accession>
<dbReference type="Pfam" id="PF03069">
    <property type="entry name" value="FmdA_AmdA"/>
    <property type="match status" value="1"/>
</dbReference>
<dbReference type="STRING" id="234267.Acid_1508"/>
<name>Q028Q2_SOLUE</name>
<evidence type="ECO:0000256" key="1">
    <source>
        <dbReference type="SAM" id="MobiDB-lite"/>
    </source>
</evidence>
<dbReference type="Gene3D" id="2.60.120.580">
    <property type="entry name" value="Acetamidase/Formamidase-like domains"/>
    <property type="match status" value="2"/>
</dbReference>
<dbReference type="AlphaFoldDB" id="Q028Q2"/>
<dbReference type="InParanoid" id="Q028Q2"/>
<protein>
    <submittedName>
        <fullName evidence="3">Acetamidase/Formamidase</fullName>
    </submittedName>
</protein>